<comment type="caution">
    <text evidence="2">The sequence shown here is derived from an EMBL/GenBank/DDBJ whole genome shotgun (WGS) entry which is preliminary data.</text>
</comment>
<feature type="compositionally biased region" description="Basic and acidic residues" evidence="1">
    <location>
        <begin position="219"/>
        <end position="234"/>
    </location>
</feature>
<feature type="compositionally biased region" description="Low complexity" evidence="1">
    <location>
        <begin position="148"/>
        <end position="157"/>
    </location>
</feature>
<dbReference type="AlphaFoldDB" id="A0A9W8JBL8"/>
<keyword evidence="3" id="KW-1185">Reference proteome</keyword>
<feature type="region of interest" description="Disordered" evidence="1">
    <location>
        <begin position="132"/>
        <end position="435"/>
    </location>
</feature>
<name>A0A9W8JBL8_9AGAR</name>
<dbReference type="EMBL" id="JANBPK010000950">
    <property type="protein sequence ID" value="KAJ2927925.1"/>
    <property type="molecule type" value="Genomic_DNA"/>
</dbReference>
<evidence type="ECO:0000256" key="1">
    <source>
        <dbReference type="SAM" id="MobiDB-lite"/>
    </source>
</evidence>
<evidence type="ECO:0000313" key="3">
    <source>
        <dbReference type="Proteomes" id="UP001140091"/>
    </source>
</evidence>
<feature type="compositionally biased region" description="Basic residues" evidence="1">
    <location>
        <begin position="264"/>
        <end position="273"/>
    </location>
</feature>
<dbReference type="Proteomes" id="UP001140091">
    <property type="component" value="Unassembled WGS sequence"/>
</dbReference>
<feature type="compositionally biased region" description="Pro residues" evidence="1">
    <location>
        <begin position="386"/>
        <end position="398"/>
    </location>
</feature>
<feature type="compositionally biased region" description="Low complexity" evidence="1">
    <location>
        <begin position="235"/>
        <end position="254"/>
    </location>
</feature>
<feature type="compositionally biased region" description="Low complexity" evidence="1">
    <location>
        <begin position="296"/>
        <end position="311"/>
    </location>
</feature>
<reference evidence="2" key="1">
    <citation type="submission" date="2022-06" db="EMBL/GenBank/DDBJ databases">
        <title>Genome Sequence of Candolleomyces eurysporus.</title>
        <authorList>
            <person name="Buettner E."/>
        </authorList>
    </citation>
    <scope>NUCLEOTIDE SEQUENCE</scope>
    <source>
        <strain evidence="2">VTCC 930004</strain>
    </source>
</reference>
<feature type="non-terminal residue" evidence="2">
    <location>
        <position position="1"/>
    </location>
</feature>
<accession>A0A9W8JBL8</accession>
<sequence length="435" mass="45977">MNNAAVSKVSTDNGRKIIQDYLQAGFRVGGGKMESVNLRWQDLPTRLAGQGLAIVGWAHKVPFPDKDSKPDGIKSIGVEGIRKLIFRFRDGKIRMERRDMTKLQDYKLPVAVEEAPPADSEQVAARRWFADGTSDYKGTPRVSAPEAGSSRSSTTGSRTKRGQPSTRSVTFDVPPKPTTRSSKSSKGKGKQKPSVVVSDTDDDLPLAPTQPPPPTKSRPKGDPKVEKIHVKKQDPPAASSSSSSGPNSAGSESNQGATTGGQRVKPRLRKHLMVTKGAGEENMQELEHSQVPLTVPSTSTPAQSASASTIPLSAPGLLDAGSTSAASHLPAASVPDPASLQSAYAHHPSSTANAPHPHQAGYPYYWQQHASYNPPPPTHGQGSGQPPAPINYNLPPPVHGQGGGHPLAQTYYPYPHHTAGAFGGQRAAGTEDGAN</sequence>
<evidence type="ECO:0000313" key="2">
    <source>
        <dbReference type="EMBL" id="KAJ2927925.1"/>
    </source>
</evidence>
<proteinExistence type="predicted"/>
<organism evidence="2 3">
    <name type="scientific">Candolleomyces eurysporus</name>
    <dbReference type="NCBI Taxonomy" id="2828524"/>
    <lineage>
        <taxon>Eukaryota</taxon>
        <taxon>Fungi</taxon>
        <taxon>Dikarya</taxon>
        <taxon>Basidiomycota</taxon>
        <taxon>Agaricomycotina</taxon>
        <taxon>Agaricomycetes</taxon>
        <taxon>Agaricomycetidae</taxon>
        <taxon>Agaricales</taxon>
        <taxon>Agaricineae</taxon>
        <taxon>Psathyrellaceae</taxon>
        <taxon>Candolleomyces</taxon>
    </lineage>
</organism>
<gene>
    <name evidence="2" type="ORF">H1R20_g9168</name>
</gene>
<protein>
    <submittedName>
        <fullName evidence="2">Uncharacterized protein</fullName>
    </submittedName>
</protein>